<proteinExistence type="predicted"/>
<accession>A0AA86IPD4</accession>
<gene>
    <name evidence="1" type="ORF">ENKO_16640</name>
</gene>
<protein>
    <submittedName>
        <fullName evidence="1">Uncharacterized protein</fullName>
    </submittedName>
</protein>
<evidence type="ECO:0000313" key="1">
    <source>
        <dbReference type="EMBL" id="BCU55070.1"/>
    </source>
</evidence>
<dbReference type="AlphaFoldDB" id="A0AA86IPD4"/>
<name>A0AA86IPD4_9ENTR</name>
<sequence length="53" mass="5796">MLSEVHCNILIVTRDVAPTDADSAAEYACLSIVVIVRRNNETQIFKHAASLPV</sequence>
<organism evidence="1 2">
    <name type="scientific">Enterobacter kobei</name>
    <dbReference type="NCBI Taxonomy" id="208224"/>
    <lineage>
        <taxon>Bacteria</taxon>
        <taxon>Pseudomonadati</taxon>
        <taxon>Pseudomonadota</taxon>
        <taxon>Gammaproteobacteria</taxon>
        <taxon>Enterobacterales</taxon>
        <taxon>Enterobacteriaceae</taxon>
        <taxon>Enterobacter</taxon>
        <taxon>Enterobacter cloacae complex</taxon>
    </lineage>
</organism>
<evidence type="ECO:0000313" key="2">
    <source>
        <dbReference type="Proteomes" id="UP000682928"/>
    </source>
</evidence>
<dbReference type="EMBL" id="AP024590">
    <property type="protein sequence ID" value="BCU55070.1"/>
    <property type="molecule type" value="Genomic_DNA"/>
</dbReference>
<reference evidence="1" key="1">
    <citation type="submission" date="2021-04" db="EMBL/GenBank/DDBJ databases">
        <title>Difference and commonality of drug resistance evolution in various bacteria. and drug sensitivity profiles.</title>
        <authorList>
            <person name="Maeda T."/>
            <person name="Shibai A."/>
            <person name="Kawada K."/>
            <person name="Kotani H."/>
            <person name="Tarusawa Y."/>
            <person name="Tanabe K."/>
            <person name="Furusawa C."/>
        </authorList>
    </citation>
    <scope>NUCLEOTIDE SEQUENCE</scope>
    <source>
        <strain evidence="1">JCM 8580</strain>
    </source>
</reference>
<dbReference type="Proteomes" id="UP000682928">
    <property type="component" value="Chromosome"/>
</dbReference>